<dbReference type="KEGG" id="por:APT59_21705"/>
<evidence type="ECO:0000256" key="1">
    <source>
        <dbReference type="ARBA" id="ARBA00004613"/>
    </source>
</evidence>
<organism evidence="7 8">
    <name type="scientific">Pseudomonas oryzihabitans</name>
    <dbReference type="NCBI Taxonomy" id="47885"/>
    <lineage>
        <taxon>Bacteria</taxon>
        <taxon>Pseudomonadati</taxon>
        <taxon>Pseudomonadota</taxon>
        <taxon>Gammaproteobacteria</taxon>
        <taxon>Pseudomonadales</taxon>
        <taxon>Pseudomonadaceae</taxon>
        <taxon>Pseudomonas</taxon>
    </lineage>
</organism>
<dbReference type="PANTHER" id="PTHR32305">
    <property type="match status" value="1"/>
</dbReference>
<comment type="subcellular location">
    <subcellularLocation>
        <location evidence="1">Secreted</location>
    </subcellularLocation>
</comment>
<evidence type="ECO:0000259" key="5">
    <source>
        <dbReference type="Pfam" id="PF04717"/>
    </source>
</evidence>
<proteinExistence type="inferred from homology"/>
<dbReference type="AlphaFoldDB" id="A0A0U4WWP4"/>
<dbReference type="InterPro" id="IPR050708">
    <property type="entry name" value="T6SS_VgrG/RHS"/>
</dbReference>
<sequence>MFSAANASRFTLVLPGLAHDFQVLAFRGQEALNEPYRFQVELISEKSDWALQDLLNRPAWLSLGPVDVGIHGMLGAVVQGDSGQRLTRYRVELVPRLAYLAQRTNSRIFQNLTVPQILVKLLEEHGILEGAYRLALGPTPYPLRDYCVQYGESDLNFLDRLCEEEGIHYHFEHRPEGAVLVFGDDATSFPRLTATPYHPGSGQVVDRPVIRGLEVGMQTRSTQMTLRDQDPMQPRLRLESRSDIEHQVVLEHYAYPAGFRDRSRGKQLSSRGLEALRVDSQTARGYGDQPCLASGHFLPLTEHPRADWNQLWLLTRIEHEGRQPQVLEEGLGTPALLALSDNDSWTQGYRNRFHAVPWQLPFRPLPRHPKPRLLGQQSAVVTGPVGEEIHCDALGRVKVQFHWDREGQADERTSCWLRVATGWAGNRHGALAVPRIGMEVLVGFLEGDPDQPLILGCLYHAEHQPPVKLPRDKTRSTFKSLSSPGGGGYNELRIEDRQGQEEIHVHAQRDWDEHIRHDHRSEIGHERHQCIHGNSHSELHAEEHRLIHGLRKAEVKASDHLLIGGSQHLKLGTGQFVEAGQEIHIKAGERVVIEAATELTLKAGGSFIKLDASGITLVGPLARLNAGGAPGKGSGIALQLPQPPGDTREEAAGDANQRALANSLEREDAKPQRKLNFSV</sequence>
<protein>
    <submittedName>
        <fullName evidence="7">Type IV secretion protein Rhs</fullName>
    </submittedName>
</protein>
<dbReference type="InterPro" id="IPR006531">
    <property type="entry name" value="Gp5/Vgr_OB"/>
</dbReference>
<evidence type="ECO:0000313" key="7">
    <source>
        <dbReference type="EMBL" id="ALZ86701.1"/>
    </source>
</evidence>
<keyword evidence="3" id="KW-0964">Secreted</keyword>
<name>A0A0U4WWP4_9PSED</name>
<feature type="domain" description="Gp5/Type VI secretion system Vgr protein OB-fold" evidence="5">
    <location>
        <begin position="384"/>
        <end position="459"/>
    </location>
</feature>
<feature type="region of interest" description="Disordered" evidence="4">
    <location>
        <begin position="634"/>
        <end position="679"/>
    </location>
</feature>
<dbReference type="SUPFAM" id="SSF69349">
    <property type="entry name" value="Phage fibre proteins"/>
    <property type="match status" value="1"/>
</dbReference>
<dbReference type="EMBL" id="CP013987">
    <property type="protein sequence ID" value="ALZ86701.1"/>
    <property type="molecule type" value="Genomic_DNA"/>
</dbReference>
<dbReference type="InterPro" id="IPR037026">
    <property type="entry name" value="Vgr_OB-fold_dom_sf"/>
</dbReference>
<evidence type="ECO:0000256" key="3">
    <source>
        <dbReference type="ARBA" id="ARBA00022525"/>
    </source>
</evidence>
<dbReference type="NCBIfam" id="TIGR01646">
    <property type="entry name" value="vgr_GE"/>
    <property type="match status" value="1"/>
</dbReference>
<dbReference type="SUPFAM" id="SSF69279">
    <property type="entry name" value="Phage tail proteins"/>
    <property type="match status" value="2"/>
</dbReference>
<accession>A0A0U4WWP4</accession>
<dbReference type="Pfam" id="PF04717">
    <property type="entry name" value="Phage_base_V"/>
    <property type="match status" value="1"/>
</dbReference>
<feature type="region of interest" description="Disordered" evidence="4">
    <location>
        <begin position="468"/>
        <end position="490"/>
    </location>
</feature>
<dbReference type="PANTHER" id="PTHR32305:SF15">
    <property type="entry name" value="PROTEIN RHSA-RELATED"/>
    <property type="match status" value="1"/>
</dbReference>
<reference evidence="7 8" key="1">
    <citation type="submission" date="2016-01" db="EMBL/GenBank/DDBJ databases">
        <title>Annotation of Pseudomonas oryzihabitans USDA-ARS-USMARC-56511.</title>
        <authorList>
            <person name="Harhay G.P."/>
            <person name="Harhay D.M."/>
            <person name="Smith T.P.L."/>
            <person name="Bono J.L."/>
            <person name="Heaton M.P."/>
            <person name="Clawson M.L."/>
            <person name="Chitko-Mckown C.G."/>
            <person name="Capik S.F."/>
            <person name="DeDonder K.D."/>
            <person name="Apley M.D."/>
            <person name="Lubbers B.V."/>
            <person name="White B.J."/>
            <person name="Larson R.L."/>
        </authorList>
    </citation>
    <scope>NUCLEOTIDE SEQUENCE [LARGE SCALE GENOMIC DNA]</scope>
    <source>
        <strain evidence="7 8">USDA-ARS-USMARC-56511</strain>
    </source>
</reference>
<dbReference type="InterPro" id="IPR006533">
    <property type="entry name" value="T6SS_Vgr_RhsGE"/>
</dbReference>
<dbReference type="SUPFAM" id="SSF69255">
    <property type="entry name" value="gp5 N-terminal domain-like"/>
    <property type="match status" value="1"/>
</dbReference>
<dbReference type="InterPro" id="IPR017847">
    <property type="entry name" value="T6SS_RhsGE_Vgr_subset"/>
</dbReference>
<dbReference type="Gene3D" id="4.10.220.110">
    <property type="match status" value="1"/>
</dbReference>
<comment type="similarity">
    <text evidence="2">Belongs to the VgrG protein family.</text>
</comment>
<dbReference type="Gene3D" id="2.40.50.230">
    <property type="entry name" value="Gp5 N-terminal domain"/>
    <property type="match status" value="1"/>
</dbReference>
<evidence type="ECO:0000259" key="6">
    <source>
        <dbReference type="Pfam" id="PF22178"/>
    </source>
</evidence>
<dbReference type="NCBIfam" id="TIGR03361">
    <property type="entry name" value="VI_Rhs_Vgr"/>
    <property type="match status" value="1"/>
</dbReference>
<dbReference type="GO" id="GO:0005576">
    <property type="term" value="C:extracellular region"/>
    <property type="evidence" value="ECO:0007669"/>
    <property type="project" value="UniProtKB-SubCell"/>
</dbReference>
<dbReference type="Proteomes" id="UP000064137">
    <property type="component" value="Chromosome"/>
</dbReference>
<evidence type="ECO:0000256" key="4">
    <source>
        <dbReference type="SAM" id="MobiDB-lite"/>
    </source>
</evidence>
<dbReference type="OrthoDB" id="9762420at2"/>
<dbReference type="Pfam" id="PF22178">
    <property type="entry name" value="Gp5_trimer_C"/>
    <property type="match status" value="1"/>
</dbReference>
<dbReference type="InterPro" id="IPR054030">
    <property type="entry name" value="Gp5_Vgr_C"/>
</dbReference>
<dbReference type="Gene3D" id="2.30.110.50">
    <property type="match status" value="1"/>
</dbReference>
<dbReference type="RefSeq" id="WP_059316739.1">
    <property type="nucleotide sequence ID" value="NZ_CP013987.1"/>
</dbReference>
<feature type="domain" description="Gp5/Type VI secretion system Vgr C-terminal trimerisation" evidence="6">
    <location>
        <begin position="476"/>
        <end position="584"/>
    </location>
</feature>
<evidence type="ECO:0000313" key="8">
    <source>
        <dbReference type="Proteomes" id="UP000064137"/>
    </source>
</evidence>
<dbReference type="Gene3D" id="3.55.50.10">
    <property type="entry name" value="Baseplate protein-like domains"/>
    <property type="match status" value="1"/>
</dbReference>
<dbReference type="Pfam" id="PF05954">
    <property type="entry name" value="Phage_GPD"/>
    <property type="match status" value="1"/>
</dbReference>
<evidence type="ECO:0000256" key="2">
    <source>
        <dbReference type="ARBA" id="ARBA00005558"/>
    </source>
</evidence>
<gene>
    <name evidence="7" type="ORF">APT59_21705</name>
</gene>